<evidence type="ECO:0008006" key="3">
    <source>
        <dbReference type="Google" id="ProtNLM"/>
    </source>
</evidence>
<gene>
    <name evidence="1" type="ORF">FPZ49_28655</name>
</gene>
<evidence type="ECO:0000313" key="1">
    <source>
        <dbReference type="EMBL" id="TVY06570.1"/>
    </source>
</evidence>
<sequence>MLPDIERKMLRIIANYSALRNYTPTIEDLENKTGRDRQGVLQVLAVLTQEQYIQWSKNEPGYIQLLVAWERTPLRPVTTPIFDSRYSAFMS</sequence>
<organism evidence="1 2">
    <name type="scientific">Paenibacillus cremeus</name>
    <dbReference type="NCBI Taxonomy" id="2163881"/>
    <lineage>
        <taxon>Bacteria</taxon>
        <taxon>Bacillati</taxon>
        <taxon>Bacillota</taxon>
        <taxon>Bacilli</taxon>
        <taxon>Bacillales</taxon>
        <taxon>Paenibacillaceae</taxon>
        <taxon>Paenibacillus</taxon>
    </lineage>
</organism>
<dbReference type="AlphaFoldDB" id="A0A559K3B7"/>
<protein>
    <recommendedName>
        <fullName evidence="3">MarR family transcriptional regulator</fullName>
    </recommendedName>
</protein>
<reference evidence="1 2" key="1">
    <citation type="submission" date="2019-07" db="EMBL/GenBank/DDBJ databases">
        <authorList>
            <person name="Kim J."/>
        </authorList>
    </citation>
    <scope>NUCLEOTIDE SEQUENCE [LARGE SCALE GENOMIC DNA]</scope>
    <source>
        <strain evidence="1 2">JC52</strain>
    </source>
</reference>
<dbReference type="RefSeq" id="WP_144853667.1">
    <property type="nucleotide sequence ID" value="NZ_VNJI01000052.1"/>
</dbReference>
<dbReference type="InterPro" id="IPR036388">
    <property type="entry name" value="WH-like_DNA-bd_sf"/>
</dbReference>
<proteinExistence type="predicted"/>
<dbReference type="OrthoDB" id="2680308at2"/>
<comment type="caution">
    <text evidence="1">The sequence shown here is derived from an EMBL/GenBank/DDBJ whole genome shotgun (WGS) entry which is preliminary data.</text>
</comment>
<keyword evidence="2" id="KW-1185">Reference proteome</keyword>
<dbReference type="SUPFAM" id="SSF46785">
    <property type="entry name" value="Winged helix' DNA-binding domain"/>
    <property type="match status" value="1"/>
</dbReference>
<evidence type="ECO:0000313" key="2">
    <source>
        <dbReference type="Proteomes" id="UP000317036"/>
    </source>
</evidence>
<dbReference type="EMBL" id="VNJI01000052">
    <property type="protein sequence ID" value="TVY06570.1"/>
    <property type="molecule type" value="Genomic_DNA"/>
</dbReference>
<dbReference type="Proteomes" id="UP000317036">
    <property type="component" value="Unassembled WGS sequence"/>
</dbReference>
<accession>A0A559K3B7</accession>
<name>A0A559K3B7_9BACL</name>
<dbReference type="Gene3D" id="1.10.10.10">
    <property type="entry name" value="Winged helix-like DNA-binding domain superfamily/Winged helix DNA-binding domain"/>
    <property type="match status" value="1"/>
</dbReference>
<dbReference type="InterPro" id="IPR036390">
    <property type="entry name" value="WH_DNA-bd_sf"/>
</dbReference>